<comment type="caution">
    <text evidence="2">The sequence shown here is derived from an EMBL/GenBank/DDBJ whole genome shotgun (WGS) entry which is preliminary data.</text>
</comment>
<dbReference type="AlphaFoldDB" id="A0A7I9ZXV2"/>
<accession>A0A7I9ZXV2</accession>
<reference evidence="2 3" key="1">
    <citation type="journal article" date="2019" name="Emerg. Microbes Infect.">
        <title>Comprehensive subspecies identification of 175 nontuberculous mycobacteria species based on 7547 genomic profiles.</title>
        <authorList>
            <person name="Matsumoto Y."/>
            <person name="Kinjo T."/>
            <person name="Motooka D."/>
            <person name="Nabeya D."/>
            <person name="Jung N."/>
            <person name="Uechi K."/>
            <person name="Horii T."/>
            <person name="Iida T."/>
            <person name="Fujita J."/>
            <person name="Nakamura S."/>
        </authorList>
    </citation>
    <scope>NUCLEOTIDE SEQUENCE [LARGE SCALE GENOMIC DNA]</scope>
    <source>
        <strain evidence="2 3">JCM 30996</strain>
    </source>
</reference>
<evidence type="ECO:0000313" key="3">
    <source>
        <dbReference type="Proteomes" id="UP000465304"/>
    </source>
</evidence>
<evidence type="ECO:0000256" key="1">
    <source>
        <dbReference type="SAM" id="MobiDB-lite"/>
    </source>
</evidence>
<dbReference type="EMBL" id="BLLB01000002">
    <property type="protein sequence ID" value="GFH05438.1"/>
    <property type="molecule type" value="Genomic_DNA"/>
</dbReference>
<gene>
    <name evidence="2" type="ORF">MHIP_59210</name>
</gene>
<feature type="compositionally biased region" description="Basic and acidic residues" evidence="1">
    <location>
        <begin position="39"/>
        <end position="59"/>
    </location>
</feature>
<keyword evidence="3" id="KW-1185">Reference proteome</keyword>
<evidence type="ECO:0000313" key="2">
    <source>
        <dbReference type="EMBL" id="GFH05438.1"/>
    </source>
</evidence>
<proteinExistence type="predicted"/>
<feature type="compositionally biased region" description="Polar residues" evidence="1">
    <location>
        <begin position="75"/>
        <end position="85"/>
    </location>
</feature>
<name>A0A7I9ZXV2_9MYCO</name>
<sequence length="85" mass="8705">MVSQFVVSRGGTVEQPTAHRGGDLELVAVQSQGAGPAGRPDDCCGKGERGEKDDEKGEEGQCATHGSNGPLKQHGANSGRSDTVD</sequence>
<protein>
    <submittedName>
        <fullName evidence="2">Uncharacterized protein</fullName>
    </submittedName>
</protein>
<organism evidence="2 3">
    <name type="scientific">Mycolicibacterium hippocampi</name>
    <dbReference type="NCBI Taxonomy" id="659824"/>
    <lineage>
        <taxon>Bacteria</taxon>
        <taxon>Bacillati</taxon>
        <taxon>Actinomycetota</taxon>
        <taxon>Actinomycetes</taxon>
        <taxon>Mycobacteriales</taxon>
        <taxon>Mycobacteriaceae</taxon>
        <taxon>Mycolicibacterium</taxon>
    </lineage>
</organism>
<dbReference type="Proteomes" id="UP000465304">
    <property type="component" value="Unassembled WGS sequence"/>
</dbReference>
<feature type="region of interest" description="Disordered" evidence="1">
    <location>
        <begin position="1"/>
        <end position="85"/>
    </location>
</feature>